<evidence type="ECO:0000313" key="3">
    <source>
        <dbReference type="Proteomes" id="UP000627838"/>
    </source>
</evidence>
<feature type="region of interest" description="Disordered" evidence="1">
    <location>
        <begin position="26"/>
        <end position="47"/>
    </location>
</feature>
<evidence type="ECO:0000313" key="2">
    <source>
        <dbReference type="EMBL" id="MBE1530355.1"/>
    </source>
</evidence>
<dbReference type="Proteomes" id="UP000627838">
    <property type="component" value="Unassembled WGS sequence"/>
</dbReference>
<comment type="caution">
    <text evidence="2">The sequence shown here is derived from an EMBL/GenBank/DDBJ whole genome shotgun (WGS) entry which is preliminary data.</text>
</comment>
<reference evidence="2 3" key="1">
    <citation type="submission" date="2020-10" db="EMBL/GenBank/DDBJ databases">
        <title>Sequencing the genomes of 1000 actinobacteria strains.</title>
        <authorList>
            <person name="Klenk H.-P."/>
        </authorList>
    </citation>
    <scope>NUCLEOTIDE SEQUENCE [LARGE SCALE GENOMIC DNA]</scope>
    <source>
        <strain evidence="2 3">DSM 46744</strain>
    </source>
</reference>
<proteinExistence type="predicted"/>
<protein>
    <recommendedName>
        <fullName evidence="4">Secreted protein</fullName>
    </recommendedName>
</protein>
<evidence type="ECO:0008006" key="4">
    <source>
        <dbReference type="Google" id="ProtNLM"/>
    </source>
</evidence>
<sequence>MPSSACGRSGLVGSFELLLLLTRTAASARPPSGRSTAPGRSLPSLQAPKWSSRWNKLMQVQYQASLHGPGRPLSQWYAKKHGIDYRAQVFADTGPPTLA</sequence>
<keyword evidence="3" id="KW-1185">Reference proteome</keyword>
<organism evidence="2 3">
    <name type="scientific">Actinomadura algeriensis</name>
    <dbReference type="NCBI Taxonomy" id="1679523"/>
    <lineage>
        <taxon>Bacteria</taxon>
        <taxon>Bacillati</taxon>
        <taxon>Actinomycetota</taxon>
        <taxon>Actinomycetes</taxon>
        <taxon>Streptosporangiales</taxon>
        <taxon>Thermomonosporaceae</taxon>
        <taxon>Actinomadura</taxon>
    </lineage>
</organism>
<name>A0ABR9JJN0_9ACTN</name>
<accession>A0ABR9JJN0</accession>
<evidence type="ECO:0000256" key="1">
    <source>
        <dbReference type="SAM" id="MobiDB-lite"/>
    </source>
</evidence>
<dbReference type="RefSeq" id="WP_192757370.1">
    <property type="nucleotide sequence ID" value="NZ_JADBDZ010000001.1"/>
</dbReference>
<gene>
    <name evidence="2" type="ORF">H4W34_000188</name>
</gene>
<dbReference type="EMBL" id="JADBDZ010000001">
    <property type="protein sequence ID" value="MBE1530355.1"/>
    <property type="molecule type" value="Genomic_DNA"/>
</dbReference>